<dbReference type="Proteomes" id="UP000434639">
    <property type="component" value="Unassembled WGS sequence"/>
</dbReference>
<dbReference type="OrthoDB" id="2431483at2"/>
<proteinExistence type="predicted"/>
<evidence type="ECO:0008006" key="3">
    <source>
        <dbReference type="Google" id="ProtNLM"/>
    </source>
</evidence>
<dbReference type="EMBL" id="WMIB01000010">
    <property type="protein sequence ID" value="MTH53992.1"/>
    <property type="molecule type" value="Genomic_DNA"/>
</dbReference>
<keyword evidence="2" id="KW-1185">Reference proteome</keyword>
<dbReference type="RefSeq" id="WP_155112520.1">
    <property type="nucleotide sequence ID" value="NZ_WMIB01000010.1"/>
</dbReference>
<sequence>MKQNEILDQMIEEFRLRGFTPGEATVRRELKVNRETHYFLSVGWYPEGTAPDEEELNPDGTIFIEYHLNSGKYTSFLIVGGCDLRNNPAALQAAGKEEAIRWAERKTGLTYKEHFILSKEAADGEEIEYKFTKTYDGTPIFMQGLFSLTLKKDGTIIGFQLEPGYPDKTLFSKAAKDLQWYENTLLNQLVLLPYPDAKQKAYVQVYAVEEVFLNENGTAVLPFEFSESRMLGVYPEKILTWNKTESAITPFVNKRALIERDLPEWEDALRNKPHPDAAPITDGEEESVIQAAAGHLQKYRPDESGKWILRNICRDHSRLTAHLYPVNPSALFEKLVYLLEGTEIVHEIDTSMMNEALKEFASPAPVAVSKKEAAENLRPHVLTKPYWVWDSKTGLYQKLWMLDSKHLVLAASGEIISENDLL</sequence>
<gene>
    <name evidence="1" type="ORF">GKZ89_11295</name>
</gene>
<comment type="caution">
    <text evidence="1">The sequence shown here is derived from an EMBL/GenBank/DDBJ whole genome shotgun (WGS) entry which is preliminary data.</text>
</comment>
<name>A0A7X2S5V7_9BACI</name>
<evidence type="ECO:0000313" key="1">
    <source>
        <dbReference type="EMBL" id="MTH53992.1"/>
    </source>
</evidence>
<evidence type="ECO:0000313" key="2">
    <source>
        <dbReference type="Proteomes" id="UP000434639"/>
    </source>
</evidence>
<protein>
    <recommendedName>
        <fullName evidence="3">DUF4901 domain-containing protein</fullName>
    </recommendedName>
</protein>
<reference evidence="1 2" key="1">
    <citation type="journal article" date="2017" name="Int. J. Syst. Evol. Microbiol.">
        <title>Bacillus mangrovi sp. nov., isolated from a sediment sample from a mangrove forest.</title>
        <authorList>
            <person name="Gupta V."/>
            <person name="Singh P.K."/>
            <person name="Korpole S."/>
            <person name="Tanuku N.R.S."/>
            <person name="Pinnaka A.K."/>
        </authorList>
    </citation>
    <scope>NUCLEOTIDE SEQUENCE [LARGE SCALE GENOMIC DNA]</scope>
    <source>
        <strain evidence="1 2">KCTC 33872</strain>
    </source>
</reference>
<dbReference type="AlphaFoldDB" id="A0A7X2S5V7"/>
<organism evidence="1 2">
    <name type="scientific">Metabacillus mangrovi</name>
    <dbReference type="NCBI Taxonomy" id="1491830"/>
    <lineage>
        <taxon>Bacteria</taxon>
        <taxon>Bacillati</taxon>
        <taxon>Bacillota</taxon>
        <taxon>Bacilli</taxon>
        <taxon>Bacillales</taxon>
        <taxon>Bacillaceae</taxon>
        <taxon>Metabacillus</taxon>
    </lineage>
</organism>
<accession>A0A7X2S5V7</accession>